<name>C7N4P3_SLAHD</name>
<organism evidence="1 2">
    <name type="scientific">Slackia heliotrinireducens (strain ATCC 29202 / DSM 20476 / NCTC 11029 / RHS 1)</name>
    <name type="common">Peptococcus heliotrinreducens</name>
    <dbReference type="NCBI Taxonomy" id="471855"/>
    <lineage>
        <taxon>Bacteria</taxon>
        <taxon>Bacillati</taxon>
        <taxon>Actinomycetota</taxon>
        <taxon>Coriobacteriia</taxon>
        <taxon>Eggerthellales</taxon>
        <taxon>Eggerthellaceae</taxon>
        <taxon>Slackia</taxon>
    </lineage>
</organism>
<reference evidence="1 2" key="1">
    <citation type="journal article" date="2009" name="Stand. Genomic Sci.">
        <title>Complete genome sequence of Slackia heliotrinireducens type strain (RHS 1).</title>
        <authorList>
            <person name="Pukall R."/>
            <person name="Lapidus A."/>
            <person name="Nolan M."/>
            <person name="Copeland A."/>
            <person name="Glavina Del Rio T."/>
            <person name="Lucas S."/>
            <person name="Chen F."/>
            <person name="Tice H."/>
            <person name="Cheng J.F."/>
            <person name="Chertkov O."/>
            <person name="Bruce D."/>
            <person name="Goodwin L."/>
            <person name="Kuske C."/>
            <person name="Brettin T."/>
            <person name="Detter J.C."/>
            <person name="Han C."/>
            <person name="Pitluck S."/>
            <person name="Pati A."/>
            <person name="Mavrommatis K."/>
            <person name="Ivanova N."/>
            <person name="Ovchinnikova G."/>
            <person name="Chen A."/>
            <person name="Palaniappan K."/>
            <person name="Schneider S."/>
            <person name="Rohde M."/>
            <person name="Chain P."/>
            <person name="D'haeseleer P."/>
            <person name="Goker M."/>
            <person name="Bristow J."/>
            <person name="Eisen J.A."/>
            <person name="Markowitz V."/>
            <person name="Kyrpides N.C."/>
            <person name="Klenk H.P."/>
            <person name="Hugenholtz P."/>
        </authorList>
    </citation>
    <scope>NUCLEOTIDE SEQUENCE [LARGE SCALE GENOMIC DNA]</scope>
    <source>
        <strain evidence="2">ATCC 29202 / DSM 20476 / NCTC 11029 / RHS 1</strain>
    </source>
</reference>
<dbReference type="KEGG" id="shi:Shel_08220"/>
<evidence type="ECO:0000313" key="2">
    <source>
        <dbReference type="Proteomes" id="UP000002026"/>
    </source>
</evidence>
<dbReference type="RefSeq" id="WP_012797982.1">
    <property type="nucleotide sequence ID" value="NC_013165.1"/>
</dbReference>
<accession>C7N4P3</accession>
<proteinExistence type="predicted"/>
<gene>
    <name evidence="1" type="ordered locus">Shel_08220</name>
</gene>
<dbReference type="STRING" id="471855.Shel_08220"/>
<sequence length="106" mass="11371">MAAINGLEWMETGEALDLLRVSSDNLPLIEQLAASVPSYVEVMTGYPAEYTAGDDCHELVKQLSRFVLQLWFNPDGTDSQALSRVVGSLAKSVKALVGVGYLPANG</sequence>
<dbReference type="AlphaFoldDB" id="C7N4P3"/>
<keyword evidence="2" id="KW-1185">Reference proteome</keyword>
<dbReference type="HOGENOM" id="CLU_184993_0_0_11"/>
<dbReference type="EMBL" id="CP001684">
    <property type="protein sequence ID" value="ACV21878.1"/>
    <property type="molecule type" value="Genomic_DNA"/>
</dbReference>
<evidence type="ECO:0008006" key="3">
    <source>
        <dbReference type="Google" id="ProtNLM"/>
    </source>
</evidence>
<dbReference type="Proteomes" id="UP000002026">
    <property type="component" value="Chromosome"/>
</dbReference>
<dbReference type="eggNOG" id="ENOG5033F6S">
    <property type="taxonomic scope" value="Bacteria"/>
</dbReference>
<evidence type="ECO:0000313" key="1">
    <source>
        <dbReference type="EMBL" id="ACV21878.1"/>
    </source>
</evidence>
<protein>
    <recommendedName>
        <fullName evidence="3">Phage gp6-like head-tail connector protein</fullName>
    </recommendedName>
</protein>